<keyword evidence="8" id="KW-1185">Reference proteome</keyword>
<keyword evidence="4 5" id="KW-0472">Membrane</keyword>
<keyword evidence="3 5" id="KW-1133">Transmembrane helix</keyword>
<dbReference type="Pfam" id="PF04932">
    <property type="entry name" value="Wzy_C"/>
    <property type="match status" value="1"/>
</dbReference>
<dbReference type="Proteomes" id="UP000218238">
    <property type="component" value="Unassembled WGS sequence"/>
</dbReference>
<dbReference type="AlphaFoldDB" id="A0A2A2TEV5"/>
<feature type="transmembrane region" description="Helical" evidence="5">
    <location>
        <begin position="272"/>
        <end position="293"/>
    </location>
</feature>
<dbReference type="InterPro" id="IPR007016">
    <property type="entry name" value="O-antigen_ligase-rel_domated"/>
</dbReference>
<dbReference type="OrthoDB" id="4391260at2"/>
<protein>
    <submittedName>
        <fullName evidence="7">O-antigen polymerase</fullName>
    </submittedName>
</protein>
<dbReference type="InterPro" id="IPR051533">
    <property type="entry name" value="WaaL-like"/>
</dbReference>
<evidence type="ECO:0000256" key="3">
    <source>
        <dbReference type="ARBA" id="ARBA00022989"/>
    </source>
</evidence>
<dbReference type="PANTHER" id="PTHR37422:SF13">
    <property type="entry name" value="LIPOPOLYSACCHARIDE BIOSYNTHESIS PROTEIN PA4999-RELATED"/>
    <property type="match status" value="1"/>
</dbReference>
<evidence type="ECO:0000313" key="7">
    <source>
        <dbReference type="EMBL" id="PAX52221.1"/>
    </source>
</evidence>
<feature type="transmembrane region" description="Helical" evidence="5">
    <location>
        <begin position="368"/>
        <end position="388"/>
    </location>
</feature>
<feature type="transmembrane region" description="Helical" evidence="5">
    <location>
        <begin position="111"/>
        <end position="128"/>
    </location>
</feature>
<feature type="domain" description="O-antigen ligase-related" evidence="6">
    <location>
        <begin position="230"/>
        <end position="377"/>
    </location>
</feature>
<dbReference type="GO" id="GO:0016020">
    <property type="term" value="C:membrane"/>
    <property type="evidence" value="ECO:0007669"/>
    <property type="project" value="UniProtKB-SubCell"/>
</dbReference>
<feature type="transmembrane region" description="Helical" evidence="5">
    <location>
        <begin position="49"/>
        <end position="72"/>
    </location>
</feature>
<dbReference type="PANTHER" id="PTHR37422">
    <property type="entry name" value="TEICHURONIC ACID BIOSYNTHESIS PROTEIN TUAE"/>
    <property type="match status" value="1"/>
</dbReference>
<feature type="transmembrane region" description="Helical" evidence="5">
    <location>
        <begin position="78"/>
        <end position="99"/>
    </location>
</feature>
<comment type="subcellular location">
    <subcellularLocation>
        <location evidence="1">Membrane</location>
        <topology evidence="1">Multi-pass membrane protein</topology>
    </subcellularLocation>
</comment>
<evidence type="ECO:0000256" key="1">
    <source>
        <dbReference type="ARBA" id="ARBA00004141"/>
    </source>
</evidence>
<reference evidence="7 8" key="1">
    <citation type="submission" date="2017-08" db="EMBL/GenBank/DDBJ databases">
        <title>Draft genome sequence of filamentous cyanobacterium Calothrix elsteri CCALA 953.</title>
        <authorList>
            <person name="Gagunashvili A.N."/>
            <person name="Elster J."/>
            <person name="Andresson O.S."/>
        </authorList>
    </citation>
    <scope>NUCLEOTIDE SEQUENCE [LARGE SCALE GENOMIC DNA]</scope>
    <source>
        <strain evidence="7 8">CCALA 953</strain>
    </source>
</reference>
<evidence type="ECO:0000313" key="8">
    <source>
        <dbReference type="Proteomes" id="UP000218238"/>
    </source>
</evidence>
<comment type="caution">
    <text evidence="7">The sequence shown here is derived from an EMBL/GenBank/DDBJ whole genome shotgun (WGS) entry which is preliminary data.</text>
</comment>
<sequence length="462" mass="52511">MINGYTTIVLHLVIIIPLLANNIIILLSEHKINRLIDERRIIVGIFVRLLEKLFVILALTFFCGAFGQFALGDVIPKFIITLIRFSVWGISTTLICIFWKDTIFILLRNKILFLLTFLSFISFIWSVAPEFTLSNIRDVMMMTCFGLYFASRFTLKEQIQLIALTLLIGAFLSTIFSLGLPAIGKHGAPHPGAWKGIYGDKNNFGSMMVLSSLAFFMLPKDNLKLYKWGGFIVSLILILLSTSKTSLIIFFLLILFIFFYKEFRWQGKISVIFVDLGVLLLGCISLLIFSYWAEFLTSLQRDPTLTGRVPVWGFVISKLMERPLLGYGREGFWAPNSSFAISAGQTVTSGGWVTPHAHNGFLDIALDVGLIGLLLFLITFVITFARSLKQAYAAEYPEELWSLAFLCFLVMNNLTESFLLRGANLYWVLYISTAFTLSQKRFVKSKIRHIKYLHEREVSINI</sequence>
<feature type="transmembrane region" description="Helical" evidence="5">
    <location>
        <begin position="161"/>
        <end position="183"/>
    </location>
</feature>
<name>A0A2A2TEV5_9CYAN</name>
<accession>A0A2A2TEV5</accession>
<proteinExistence type="predicted"/>
<gene>
    <name evidence="7" type="ORF">CK510_20480</name>
</gene>
<evidence type="ECO:0000259" key="6">
    <source>
        <dbReference type="Pfam" id="PF04932"/>
    </source>
</evidence>
<evidence type="ECO:0000256" key="5">
    <source>
        <dbReference type="SAM" id="Phobius"/>
    </source>
</evidence>
<keyword evidence="2 5" id="KW-0812">Transmembrane</keyword>
<evidence type="ECO:0000256" key="2">
    <source>
        <dbReference type="ARBA" id="ARBA00022692"/>
    </source>
</evidence>
<feature type="transmembrane region" description="Helical" evidence="5">
    <location>
        <begin position="231"/>
        <end position="260"/>
    </location>
</feature>
<feature type="transmembrane region" description="Helical" evidence="5">
    <location>
        <begin position="6"/>
        <end position="28"/>
    </location>
</feature>
<dbReference type="EMBL" id="NTFS01000266">
    <property type="protein sequence ID" value="PAX52221.1"/>
    <property type="molecule type" value="Genomic_DNA"/>
</dbReference>
<evidence type="ECO:0000256" key="4">
    <source>
        <dbReference type="ARBA" id="ARBA00023136"/>
    </source>
</evidence>
<organism evidence="7 8">
    <name type="scientific">Brunnivagina elsteri CCALA 953</name>
    <dbReference type="NCBI Taxonomy" id="987040"/>
    <lineage>
        <taxon>Bacteria</taxon>
        <taxon>Bacillati</taxon>
        <taxon>Cyanobacteriota</taxon>
        <taxon>Cyanophyceae</taxon>
        <taxon>Nostocales</taxon>
        <taxon>Calotrichaceae</taxon>
        <taxon>Brunnivagina</taxon>
    </lineage>
</organism>